<feature type="binding site" evidence="4">
    <location>
        <position position="77"/>
    </location>
    <ligand>
        <name>S-adenosyl-L-methionine</name>
        <dbReference type="ChEBI" id="CHEBI:59789"/>
    </ligand>
</feature>
<dbReference type="PANTHER" id="PTHR43464:SF19">
    <property type="entry name" value="UBIQUINONE BIOSYNTHESIS O-METHYLTRANSFERASE, MITOCHONDRIAL"/>
    <property type="match status" value="1"/>
</dbReference>
<keyword evidence="1 4" id="KW-0489">Methyltransferase</keyword>
<evidence type="ECO:0000256" key="4">
    <source>
        <dbReference type="HAMAP-Rule" id="MF_00472"/>
    </source>
</evidence>
<comment type="pathway">
    <text evidence="4">Cofactor biosynthesis; ubiquinone biosynthesis.</text>
</comment>
<evidence type="ECO:0000313" key="7">
    <source>
        <dbReference type="Proteomes" id="UP001430804"/>
    </source>
</evidence>
<dbReference type="Proteomes" id="UP001430804">
    <property type="component" value="Unassembled WGS sequence"/>
</dbReference>
<gene>
    <name evidence="4 6" type="primary">ubiG</name>
    <name evidence="6" type="ORF">KY465_04185</name>
</gene>
<keyword evidence="4" id="KW-0831">Ubiquinone biosynthesis</keyword>
<organism evidence="6 7">
    <name type="scientific">Pseudohoeflea coraliihabitans</name>
    <dbReference type="NCBI Taxonomy" id="2860393"/>
    <lineage>
        <taxon>Bacteria</taxon>
        <taxon>Pseudomonadati</taxon>
        <taxon>Pseudomonadota</taxon>
        <taxon>Alphaproteobacteria</taxon>
        <taxon>Hyphomicrobiales</taxon>
        <taxon>Rhizobiaceae</taxon>
        <taxon>Pseudohoeflea</taxon>
    </lineage>
</organism>
<dbReference type="InterPro" id="IPR013216">
    <property type="entry name" value="Methyltransf_11"/>
</dbReference>
<name>A0ABS6WL19_9HYPH</name>
<dbReference type="InterPro" id="IPR010233">
    <property type="entry name" value="UbiG_MeTrfase"/>
</dbReference>
<evidence type="ECO:0000259" key="5">
    <source>
        <dbReference type="Pfam" id="PF08241"/>
    </source>
</evidence>
<comment type="catalytic activity">
    <reaction evidence="4">
        <text>a 3-demethylubiquinol + S-adenosyl-L-methionine = a ubiquinol + S-adenosyl-L-homocysteine + H(+)</text>
        <dbReference type="Rhea" id="RHEA:44380"/>
        <dbReference type="Rhea" id="RHEA-COMP:9566"/>
        <dbReference type="Rhea" id="RHEA-COMP:10914"/>
        <dbReference type="ChEBI" id="CHEBI:15378"/>
        <dbReference type="ChEBI" id="CHEBI:17976"/>
        <dbReference type="ChEBI" id="CHEBI:57856"/>
        <dbReference type="ChEBI" id="CHEBI:59789"/>
        <dbReference type="ChEBI" id="CHEBI:84422"/>
        <dbReference type="EC" id="2.1.1.64"/>
    </reaction>
</comment>
<comment type="catalytic activity">
    <reaction evidence="4">
        <text>a 3-(all-trans-polyprenyl)benzene-1,2-diol + S-adenosyl-L-methionine = a 2-methoxy-6-(all-trans-polyprenyl)phenol + S-adenosyl-L-homocysteine + H(+)</text>
        <dbReference type="Rhea" id="RHEA:31411"/>
        <dbReference type="Rhea" id="RHEA-COMP:9550"/>
        <dbReference type="Rhea" id="RHEA-COMP:9551"/>
        <dbReference type="ChEBI" id="CHEBI:15378"/>
        <dbReference type="ChEBI" id="CHEBI:57856"/>
        <dbReference type="ChEBI" id="CHEBI:59789"/>
        <dbReference type="ChEBI" id="CHEBI:62729"/>
        <dbReference type="ChEBI" id="CHEBI:62731"/>
        <dbReference type="EC" id="2.1.1.222"/>
    </reaction>
</comment>
<comment type="function">
    <text evidence="4">O-methyltransferase that catalyzes the 2 O-methylation steps in the ubiquinone biosynthetic pathway.</text>
</comment>
<dbReference type="PANTHER" id="PTHR43464">
    <property type="entry name" value="METHYLTRANSFERASE"/>
    <property type="match status" value="1"/>
</dbReference>
<evidence type="ECO:0000256" key="3">
    <source>
        <dbReference type="ARBA" id="ARBA00022691"/>
    </source>
</evidence>
<dbReference type="GO" id="GO:0061542">
    <property type="term" value="F:3-demethylubiquinol 3-O-methyltransferase activity"/>
    <property type="evidence" value="ECO:0007669"/>
    <property type="project" value="UniProtKB-EC"/>
</dbReference>
<comment type="similarity">
    <text evidence="4">Belongs to the methyltransferase superfamily. UbiG/COQ3 family.</text>
</comment>
<evidence type="ECO:0000313" key="6">
    <source>
        <dbReference type="EMBL" id="MBW3096470.1"/>
    </source>
</evidence>
<dbReference type="GO" id="GO:0032259">
    <property type="term" value="P:methylation"/>
    <property type="evidence" value="ECO:0007669"/>
    <property type="project" value="UniProtKB-KW"/>
</dbReference>
<keyword evidence="3 4" id="KW-0949">S-adenosyl-L-methionine</keyword>
<evidence type="ECO:0000256" key="1">
    <source>
        <dbReference type="ARBA" id="ARBA00022603"/>
    </source>
</evidence>
<evidence type="ECO:0000256" key="2">
    <source>
        <dbReference type="ARBA" id="ARBA00022679"/>
    </source>
</evidence>
<dbReference type="Pfam" id="PF08241">
    <property type="entry name" value="Methyltransf_11"/>
    <property type="match status" value="1"/>
</dbReference>
<comment type="caution">
    <text evidence="6">The sequence shown here is derived from an EMBL/GenBank/DDBJ whole genome shotgun (WGS) entry which is preliminary data.</text>
</comment>
<feature type="binding site" evidence="4">
    <location>
        <position position="46"/>
    </location>
    <ligand>
        <name>S-adenosyl-L-methionine</name>
        <dbReference type="ChEBI" id="CHEBI:59789"/>
    </ligand>
</feature>
<protein>
    <recommendedName>
        <fullName evidence="4">Ubiquinone biosynthesis O-methyltransferase</fullName>
    </recommendedName>
    <alternativeName>
        <fullName evidence="4">2-polyprenyl-6-hydroxyphenol methylase</fullName>
        <ecNumber evidence="4">2.1.1.222</ecNumber>
    </alternativeName>
    <alternativeName>
        <fullName evidence="4">3-demethylubiquinone 3-O-methyltransferase</fullName>
        <ecNumber evidence="4">2.1.1.64</ecNumber>
    </alternativeName>
</protein>
<dbReference type="GO" id="GO:0102208">
    <property type="term" value="F:2-polyprenyl-6-hydroxyphenol methylase activity"/>
    <property type="evidence" value="ECO:0007669"/>
    <property type="project" value="UniProtKB-EC"/>
</dbReference>
<accession>A0ABS6WL19</accession>
<proteinExistence type="inferred from homology"/>
<sequence>MPETAQNGTPRTTIDDREVERFSQIAQEWWDPDGKFKPLHKFNPVRLSYVRDKICEHFDRDPKAMRPLTGLRILDIGCGGGLLCEPLARMGAEVVGADASETNIEVAKLHATSQTIEIDYRATTAEALAEAGETFDIVLNMEVVEHVSDVDLFLESCAAMVRPGGLMVVATINRTPKAMAFAIIGAELVLRWLPRGTHQYDKLVKPTEIERPLSENGMGIIDRTGVTYSPLQDRWQLSRDMDVNYMLLAARPQPA</sequence>
<dbReference type="NCBIfam" id="TIGR01983">
    <property type="entry name" value="UbiG"/>
    <property type="match status" value="1"/>
</dbReference>
<keyword evidence="2 4" id="KW-0808">Transferase</keyword>
<dbReference type="EMBL" id="JAHWQX010000001">
    <property type="protein sequence ID" value="MBW3096470.1"/>
    <property type="molecule type" value="Genomic_DNA"/>
</dbReference>
<feature type="domain" description="Methyltransferase type 11" evidence="5">
    <location>
        <begin position="74"/>
        <end position="169"/>
    </location>
</feature>
<dbReference type="EC" id="2.1.1.64" evidence="4"/>
<dbReference type="CDD" id="cd02440">
    <property type="entry name" value="AdoMet_MTases"/>
    <property type="match status" value="1"/>
</dbReference>
<dbReference type="HAMAP" id="MF_00472">
    <property type="entry name" value="UbiG"/>
    <property type="match status" value="1"/>
</dbReference>
<dbReference type="EC" id="2.1.1.222" evidence="4"/>
<dbReference type="RefSeq" id="WP_219200163.1">
    <property type="nucleotide sequence ID" value="NZ_JAHWQX010000001.1"/>
</dbReference>
<reference evidence="6" key="1">
    <citation type="submission" date="2021-07" db="EMBL/GenBank/DDBJ databases">
        <title>Pseudohoeflea marina sp. nov. a polyhydroxyalcanoate-producing bacterium.</title>
        <authorList>
            <person name="Zheng W."/>
            <person name="Yu S."/>
            <person name="Huang Y."/>
        </authorList>
    </citation>
    <scope>NUCLEOTIDE SEQUENCE</scope>
    <source>
        <strain evidence="6">DP4N28-3</strain>
    </source>
</reference>
<feature type="binding site" evidence="4">
    <location>
        <position position="98"/>
    </location>
    <ligand>
        <name>S-adenosyl-L-methionine</name>
        <dbReference type="ChEBI" id="CHEBI:59789"/>
    </ligand>
</feature>
<feature type="binding site" evidence="4">
    <location>
        <position position="141"/>
    </location>
    <ligand>
        <name>S-adenosyl-L-methionine</name>
        <dbReference type="ChEBI" id="CHEBI:59789"/>
    </ligand>
</feature>
<keyword evidence="7" id="KW-1185">Reference proteome</keyword>